<dbReference type="EMBL" id="CADEPM010000001">
    <property type="protein sequence ID" value="CAB3397358.1"/>
    <property type="molecule type" value="Genomic_DNA"/>
</dbReference>
<organism evidence="13 15">
    <name type="scientific">Caenorhabditis bovis</name>
    <dbReference type="NCBI Taxonomy" id="2654633"/>
    <lineage>
        <taxon>Eukaryota</taxon>
        <taxon>Metazoa</taxon>
        <taxon>Ecdysozoa</taxon>
        <taxon>Nematoda</taxon>
        <taxon>Chromadorea</taxon>
        <taxon>Rhabditida</taxon>
        <taxon>Rhabditina</taxon>
        <taxon>Rhabditomorpha</taxon>
        <taxon>Rhabditoidea</taxon>
        <taxon>Rhabditidae</taxon>
        <taxon>Peloderinae</taxon>
        <taxon>Caenorhabditis</taxon>
    </lineage>
</organism>
<dbReference type="Proteomes" id="UP000494206">
    <property type="component" value="Unassembled WGS sequence"/>
</dbReference>
<evidence type="ECO:0000256" key="10">
    <source>
        <dbReference type="ARBA" id="ARBA00047475"/>
    </source>
</evidence>
<evidence type="ECO:0000256" key="2">
    <source>
        <dbReference type="ARBA" id="ARBA00009995"/>
    </source>
</evidence>
<feature type="signal peptide" evidence="12">
    <location>
        <begin position="1"/>
        <end position="20"/>
    </location>
</feature>
<keyword evidence="15" id="KW-1185">Reference proteome</keyword>
<dbReference type="GO" id="GO:0016020">
    <property type="term" value="C:membrane"/>
    <property type="evidence" value="ECO:0007669"/>
    <property type="project" value="UniProtKB-SubCell"/>
</dbReference>
<keyword evidence="5 11" id="KW-0808">Transferase</keyword>
<sequence length="552" mass="62033">MVDLKHLCTICALLFGLGEAGKVLVYSPAISRSHLISNGRIADALVDAGHEVVMLIVEYEKLTSFTGTKKAKVIKMEGISNKFMEDMEGVSEHMLTHNRLGFIERAFFEVTLNEMCDAILQHRDQLEQLRKYNFDVAFSEQIDLCGVGVIRYLGIENHLWISTTPIMDAVSYNLGIPQPTSYVPTVEENDNGDVMSFSQRLFNLYMYFGTIAVHRFGTDRTTEIFRKYVPDFPNVREIAANSSLCFVNSDEVLDFPRPTISKTIFIGGLGVPNDVKPLDEKFTKIMSKGKKGVVVVSLGSIVDFRALPNHAKFGILKAIEEMSDYHFLVKINTDDKETSDQFTAVKNVDFVTWLPQVDLLAHPRLKLFVMHGGINGLIETALRAVPMVVIPIFADQFRNGRMVEKRGIGKVLSKLDINYENFKSTVEHVLNTPTYKENAIRIAEMMRNKPFSPEERLVKWTQFAIENGVLEELHVEGSRMNSIVYFNLDVFAFVFSVIFLAELAEELAEELAGSMMACRKSGKIAGTAIRNFGTVDHSSAHKPKHIEKPALG</sequence>
<evidence type="ECO:0000256" key="8">
    <source>
        <dbReference type="ARBA" id="ARBA00022989"/>
    </source>
</evidence>
<keyword evidence="8" id="KW-1133">Transmembrane helix</keyword>
<comment type="similarity">
    <text evidence="2 11">Belongs to the UDP-glycosyltransferase family.</text>
</comment>
<dbReference type="CDD" id="cd03784">
    <property type="entry name" value="GT1_Gtf-like"/>
    <property type="match status" value="1"/>
</dbReference>
<protein>
    <recommendedName>
        <fullName evidence="3">glucuronosyltransferase</fullName>
        <ecNumber evidence="3">2.4.1.17</ecNumber>
    </recommendedName>
</protein>
<evidence type="ECO:0000256" key="7">
    <source>
        <dbReference type="ARBA" id="ARBA00022729"/>
    </source>
</evidence>
<dbReference type="PROSITE" id="PS00375">
    <property type="entry name" value="UDPGT"/>
    <property type="match status" value="1"/>
</dbReference>
<dbReference type="OrthoDB" id="5835829at2759"/>
<keyword evidence="9" id="KW-0472">Membrane</keyword>
<evidence type="ECO:0000256" key="5">
    <source>
        <dbReference type="ARBA" id="ARBA00022679"/>
    </source>
</evidence>
<evidence type="ECO:0000256" key="11">
    <source>
        <dbReference type="RuleBase" id="RU003718"/>
    </source>
</evidence>
<keyword evidence="6" id="KW-0812">Transmembrane</keyword>
<name>A0A8S1E9R2_9PELO</name>
<evidence type="ECO:0000256" key="1">
    <source>
        <dbReference type="ARBA" id="ARBA00004167"/>
    </source>
</evidence>
<dbReference type="InterPro" id="IPR002213">
    <property type="entry name" value="UDP_glucos_trans"/>
</dbReference>
<accession>A0A8S1E9R2</accession>
<evidence type="ECO:0000256" key="12">
    <source>
        <dbReference type="SAM" id="SignalP"/>
    </source>
</evidence>
<evidence type="ECO:0000256" key="4">
    <source>
        <dbReference type="ARBA" id="ARBA00022676"/>
    </source>
</evidence>
<keyword evidence="7 12" id="KW-0732">Signal</keyword>
<evidence type="ECO:0000256" key="6">
    <source>
        <dbReference type="ARBA" id="ARBA00022692"/>
    </source>
</evidence>
<evidence type="ECO:0000313" key="15">
    <source>
        <dbReference type="Proteomes" id="UP000494206"/>
    </source>
</evidence>
<dbReference type="InterPro" id="IPR035595">
    <property type="entry name" value="UDP_glycos_trans_CS"/>
</dbReference>
<gene>
    <name evidence="13" type="ORF">CBOVIS_LOCUS783</name>
    <name evidence="14" type="ORF">CBOVIS_LOCUS784</name>
</gene>
<dbReference type="InterPro" id="IPR050271">
    <property type="entry name" value="UDP-glycosyltransferase"/>
</dbReference>
<dbReference type="SUPFAM" id="SSF53756">
    <property type="entry name" value="UDP-Glycosyltransferase/glycogen phosphorylase"/>
    <property type="match status" value="1"/>
</dbReference>
<evidence type="ECO:0000256" key="9">
    <source>
        <dbReference type="ARBA" id="ARBA00023136"/>
    </source>
</evidence>
<feature type="chain" id="PRO_5036273275" description="glucuronosyltransferase" evidence="12">
    <location>
        <begin position="21"/>
        <end position="552"/>
    </location>
</feature>
<dbReference type="EMBL" id="CADEPM010000001">
    <property type="protein sequence ID" value="CAB3397357.1"/>
    <property type="molecule type" value="Genomic_DNA"/>
</dbReference>
<dbReference type="FunFam" id="3.40.50.2000:FF:000021">
    <property type="entry name" value="UDP-glucuronosyltransferase"/>
    <property type="match status" value="1"/>
</dbReference>
<keyword evidence="4 11" id="KW-0328">Glycosyltransferase</keyword>
<evidence type="ECO:0000256" key="3">
    <source>
        <dbReference type="ARBA" id="ARBA00012544"/>
    </source>
</evidence>
<dbReference type="GO" id="GO:0015020">
    <property type="term" value="F:glucuronosyltransferase activity"/>
    <property type="evidence" value="ECO:0007669"/>
    <property type="project" value="UniProtKB-EC"/>
</dbReference>
<comment type="caution">
    <text evidence="13">The sequence shown here is derived from an EMBL/GenBank/DDBJ whole genome shotgun (WGS) entry which is preliminary data.</text>
</comment>
<comment type="catalytic activity">
    <reaction evidence="10">
        <text>glucuronate acceptor + UDP-alpha-D-glucuronate = acceptor beta-D-glucuronoside + UDP + H(+)</text>
        <dbReference type="Rhea" id="RHEA:21032"/>
        <dbReference type="ChEBI" id="CHEBI:15378"/>
        <dbReference type="ChEBI" id="CHEBI:58052"/>
        <dbReference type="ChEBI" id="CHEBI:58223"/>
        <dbReference type="ChEBI" id="CHEBI:132367"/>
        <dbReference type="ChEBI" id="CHEBI:132368"/>
        <dbReference type="EC" id="2.4.1.17"/>
    </reaction>
</comment>
<evidence type="ECO:0000313" key="14">
    <source>
        <dbReference type="EMBL" id="CAB3397358.1"/>
    </source>
</evidence>
<dbReference type="PANTHER" id="PTHR48043">
    <property type="entry name" value="EG:EG0003.4 PROTEIN-RELATED"/>
    <property type="match status" value="1"/>
</dbReference>
<evidence type="ECO:0000313" key="13">
    <source>
        <dbReference type="EMBL" id="CAB3397357.1"/>
    </source>
</evidence>
<dbReference type="PANTHER" id="PTHR48043:SF143">
    <property type="entry name" value="UDP-GLUCURONOSYLTRANSFERASE"/>
    <property type="match status" value="1"/>
</dbReference>
<dbReference type="EC" id="2.4.1.17" evidence="3"/>
<comment type="subcellular location">
    <subcellularLocation>
        <location evidence="1">Membrane</location>
        <topology evidence="1">Single-pass membrane protein</topology>
    </subcellularLocation>
</comment>
<reference evidence="13 15" key="1">
    <citation type="submission" date="2020-04" db="EMBL/GenBank/DDBJ databases">
        <authorList>
            <person name="Laetsch R D."/>
            <person name="Stevens L."/>
            <person name="Kumar S."/>
            <person name="Blaxter L. M."/>
        </authorList>
    </citation>
    <scope>NUCLEOTIDE SEQUENCE [LARGE SCALE GENOMIC DNA]</scope>
</reference>
<dbReference type="Gene3D" id="3.40.50.2000">
    <property type="entry name" value="Glycogen Phosphorylase B"/>
    <property type="match status" value="1"/>
</dbReference>
<dbReference type="Pfam" id="PF00201">
    <property type="entry name" value="UDPGT"/>
    <property type="match status" value="1"/>
</dbReference>
<dbReference type="AlphaFoldDB" id="A0A8S1E9R2"/>
<proteinExistence type="inferred from homology"/>